<dbReference type="SUPFAM" id="SSF46689">
    <property type="entry name" value="Homeodomain-like"/>
    <property type="match status" value="1"/>
</dbReference>
<evidence type="ECO:0000256" key="1">
    <source>
        <dbReference type="ARBA" id="ARBA00004123"/>
    </source>
</evidence>
<comment type="caution">
    <text evidence="7">The sequence shown here is derived from an EMBL/GenBank/DDBJ whole genome shotgun (WGS) entry which is preliminary data.</text>
</comment>
<evidence type="ECO:0000256" key="3">
    <source>
        <dbReference type="SAM" id="MobiDB-lite"/>
    </source>
</evidence>
<dbReference type="Proteomes" id="UP001341840">
    <property type="component" value="Unassembled WGS sequence"/>
</dbReference>
<feature type="domain" description="HTH myb-type" evidence="6">
    <location>
        <begin position="138"/>
        <end position="186"/>
    </location>
</feature>
<dbReference type="SMART" id="SM00717">
    <property type="entry name" value="SANT"/>
    <property type="match status" value="1"/>
</dbReference>
<evidence type="ECO:0000259" key="5">
    <source>
        <dbReference type="PROSITE" id="PS51293"/>
    </source>
</evidence>
<dbReference type="Gene3D" id="1.10.10.60">
    <property type="entry name" value="Homeodomain-like"/>
    <property type="match status" value="1"/>
</dbReference>
<dbReference type="PROSITE" id="PS51293">
    <property type="entry name" value="SANT"/>
    <property type="match status" value="1"/>
</dbReference>
<reference evidence="7 8" key="1">
    <citation type="journal article" date="2023" name="Plants (Basel)">
        <title>Bridging the Gap: Combining Genomics and Transcriptomics Approaches to Understand Stylosanthes scabra, an Orphan Legume from the Brazilian Caatinga.</title>
        <authorList>
            <person name="Ferreira-Neto J.R.C."/>
            <person name="da Silva M.D."/>
            <person name="Binneck E."/>
            <person name="de Melo N.F."/>
            <person name="da Silva R.H."/>
            <person name="de Melo A.L.T.M."/>
            <person name="Pandolfi V."/>
            <person name="Bustamante F.O."/>
            <person name="Brasileiro-Vidal A.C."/>
            <person name="Benko-Iseppon A.M."/>
        </authorList>
    </citation>
    <scope>NUCLEOTIDE SEQUENCE [LARGE SCALE GENOMIC DNA]</scope>
    <source>
        <tissue evidence="7">Leaves</tissue>
    </source>
</reference>
<dbReference type="EMBL" id="JASCZI010241666">
    <property type="protein sequence ID" value="MED6204072.1"/>
    <property type="molecule type" value="Genomic_DNA"/>
</dbReference>
<feature type="compositionally biased region" description="Low complexity" evidence="3">
    <location>
        <begin position="192"/>
        <end position="204"/>
    </location>
</feature>
<protein>
    <submittedName>
        <fullName evidence="7">Uncharacterized protein</fullName>
    </submittedName>
</protein>
<feature type="domain" description="SANT" evidence="5">
    <location>
        <begin position="133"/>
        <end position="186"/>
    </location>
</feature>
<dbReference type="CDD" id="cd00167">
    <property type="entry name" value="SANT"/>
    <property type="match status" value="1"/>
</dbReference>
<keyword evidence="8" id="KW-1185">Reference proteome</keyword>
<evidence type="ECO:0000313" key="7">
    <source>
        <dbReference type="EMBL" id="MED6204072.1"/>
    </source>
</evidence>
<dbReference type="PANTHER" id="PTHR44042:SF54">
    <property type="entry name" value="MYB-LIKE DNA-BINDING DOMAIN, SHAQKYF CLASS PROTEIN"/>
    <property type="match status" value="1"/>
</dbReference>
<dbReference type="InterPro" id="IPR017930">
    <property type="entry name" value="Myb_dom"/>
</dbReference>
<gene>
    <name evidence="7" type="ORF">PIB30_005469</name>
</gene>
<evidence type="ECO:0000313" key="8">
    <source>
        <dbReference type="Proteomes" id="UP001341840"/>
    </source>
</evidence>
<feature type="compositionally biased region" description="Polar residues" evidence="3">
    <location>
        <begin position="205"/>
        <end position="217"/>
    </location>
</feature>
<keyword evidence="2" id="KW-0539">Nucleus</keyword>
<feature type="compositionally biased region" description="Pro residues" evidence="3">
    <location>
        <begin position="14"/>
        <end position="23"/>
    </location>
</feature>
<feature type="region of interest" description="Disordered" evidence="3">
    <location>
        <begin position="6"/>
        <end position="29"/>
    </location>
</feature>
<comment type="subcellular location">
    <subcellularLocation>
        <location evidence="1">Nucleus</location>
    </subcellularLocation>
</comment>
<name>A0ABU6Y0P3_9FABA</name>
<dbReference type="PROSITE" id="PS50090">
    <property type="entry name" value="MYB_LIKE"/>
    <property type="match status" value="1"/>
</dbReference>
<organism evidence="7 8">
    <name type="scientific">Stylosanthes scabra</name>
    <dbReference type="NCBI Taxonomy" id="79078"/>
    <lineage>
        <taxon>Eukaryota</taxon>
        <taxon>Viridiplantae</taxon>
        <taxon>Streptophyta</taxon>
        <taxon>Embryophyta</taxon>
        <taxon>Tracheophyta</taxon>
        <taxon>Spermatophyta</taxon>
        <taxon>Magnoliopsida</taxon>
        <taxon>eudicotyledons</taxon>
        <taxon>Gunneridae</taxon>
        <taxon>Pentapetalae</taxon>
        <taxon>rosids</taxon>
        <taxon>fabids</taxon>
        <taxon>Fabales</taxon>
        <taxon>Fabaceae</taxon>
        <taxon>Papilionoideae</taxon>
        <taxon>50 kb inversion clade</taxon>
        <taxon>dalbergioids sensu lato</taxon>
        <taxon>Dalbergieae</taxon>
        <taxon>Pterocarpus clade</taxon>
        <taxon>Stylosanthes</taxon>
    </lineage>
</organism>
<sequence length="296" mass="33763">MIFEIIDLTRESPPRPPPLPPPSRRSVSEEPTILNFANGTTTIATNGVWPSSMHIYDPSLHPSHRYYHHQPLQASNENNNNNSSSFFFQPYMNANHLQHQHQVAATAVTTTHEPVSQSQQTAFMFSHPNNNCLPADDWTLEEQELFMMGLRKYGRGRWNEIAGHYLNNKTPQQIQNYADNFFYDSFRGRRNSSSSIYSPSSTASFRTYSSENNNNNDEPIKETLMLFPEKKENDHREVFTREFATTITNTIANNNYAYGLLFGITPTTTTIGESSSIGDSGNYHEEIDLELRLGDN</sequence>
<dbReference type="Pfam" id="PF00249">
    <property type="entry name" value="Myb_DNA-binding"/>
    <property type="match status" value="1"/>
</dbReference>
<evidence type="ECO:0000259" key="4">
    <source>
        <dbReference type="PROSITE" id="PS50090"/>
    </source>
</evidence>
<feature type="region of interest" description="Disordered" evidence="3">
    <location>
        <begin position="192"/>
        <end position="219"/>
    </location>
</feature>
<evidence type="ECO:0000256" key="2">
    <source>
        <dbReference type="ARBA" id="ARBA00023242"/>
    </source>
</evidence>
<dbReference type="PANTHER" id="PTHR44042">
    <property type="entry name" value="DUPLICATED HOMEODOMAIN-LIKE SUPERFAMILY PROTEIN-RELATED"/>
    <property type="match status" value="1"/>
</dbReference>
<dbReference type="InterPro" id="IPR017884">
    <property type="entry name" value="SANT_dom"/>
</dbReference>
<feature type="domain" description="Myb-like" evidence="4">
    <location>
        <begin position="138"/>
        <end position="182"/>
    </location>
</feature>
<evidence type="ECO:0000259" key="6">
    <source>
        <dbReference type="PROSITE" id="PS51294"/>
    </source>
</evidence>
<dbReference type="PROSITE" id="PS51294">
    <property type="entry name" value="HTH_MYB"/>
    <property type="match status" value="1"/>
</dbReference>
<proteinExistence type="predicted"/>
<dbReference type="InterPro" id="IPR009057">
    <property type="entry name" value="Homeodomain-like_sf"/>
</dbReference>
<dbReference type="InterPro" id="IPR001005">
    <property type="entry name" value="SANT/Myb"/>
</dbReference>
<accession>A0ABU6Y0P3</accession>